<dbReference type="Proteomes" id="UP000001818">
    <property type="component" value="Chromosome"/>
</dbReference>
<evidence type="ECO:0000256" key="2">
    <source>
        <dbReference type="ARBA" id="ARBA00022729"/>
    </source>
</evidence>
<dbReference type="InterPro" id="IPR028082">
    <property type="entry name" value="Peripla_BP_I"/>
</dbReference>
<dbReference type="Pfam" id="PF13458">
    <property type="entry name" value="Peripla_BP_6"/>
    <property type="match status" value="1"/>
</dbReference>
<dbReference type="InterPro" id="IPR051010">
    <property type="entry name" value="BCAA_transport"/>
</dbReference>
<dbReference type="eggNOG" id="COG0683">
    <property type="taxonomic scope" value="Bacteria"/>
</dbReference>
<protein>
    <submittedName>
        <fullName evidence="5">ABC-type branched-chain amino acid transport systems, periplasmic component</fullName>
    </submittedName>
</protein>
<dbReference type="HOGENOM" id="CLU_027128_1_0_5"/>
<evidence type="ECO:0000313" key="6">
    <source>
        <dbReference type="Proteomes" id="UP000001818"/>
    </source>
</evidence>
<sequence>MMGTYRMAVIGRLTTVALWAGLGVASLGVTSLGVAGLGIGGAAAQQSADTSPVRIGVLTDMSGLFADISGHGAVIAVKMAVDDFGGKVLGRPIEVLSADHQNKADVGLSLARAWIDEKNVVMLADLMNSSVALGVMELTRNKDRIAIVNGASTSVITNEKCTPNSIHYTWDTYALARGTANAVVNRGKKKWALLEADFAYGHQLANDSRRFVEAAGGAVVSEIKHPINTSDFSSFLLQAQSSGADVIALANGGADTINSIKSAAEFGIGRGGKQQVVGLAINLNDTKALGLDAAQGLLLTEAFYWDRNDETRAWSKRFLEKFGKMPTSTQAGDYSSTMHYLKAVAAAGTLDAQTVMAKMRDTPVDDFFAKGGKIRIDGRMVHDMYLAEVKKPSESKGPWDFYNILATIPGDQAFRPLSESACPLVKK</sequence>
<evidence type="ECO:0000313" key="5">
    <source>
        <dbReference type="EMBL" id="ABE38492.1"/>
    </source>
</evidence>
<dbReference type="InterPro" id="IPR028081">
    <property type="entry name" value="Leu-bd"/>
</dbReference>
<dbReference type="PANTHER" id="PTHR30483:SF6">
    <property type="entry name" value="PERIPLASMIC BINDING PROTEIN OF ABC TRANSPORTER FOR NATURAL AMINO ACIDS"/>
    <property type="match status" value="1"/>
</dbReference>
<comment type="similarity">
    <text evidence="1">Belongs to the leucine-binding protein family.</text>
</comment>
<proteinExistence type="inferred from homology"/>
<dbReference type="GO" id="GO:0006865">
    <property type="term" value="P:amino acid transport"/>
    <property type="evidence" value="ECO:0007669"/>
    <property type="project" value="UniProtKB-KW"/>
</dbReference>
<dbReference type="SUPFAM" id="SSF53822">
    <property type="entry name" value="Periplasmic binding protein-like I"/>
    <property type="match status" value="1"/>
</dbReference>
<organism evidence="5 6">
    <name type="scientific">Rhodopseudomonas palustris (strain BisB5)</name>
    <dbReference type="NCBI Taxonomy" id="316057"/>
    <lineage>
        <taxon>Bacteria</taxon>
        <taxon>Pseudomonadati</taxon>
        <taxon>Pseudomonadota</taxon>
        <taxon>Alphaproteobacteria</taxon>
        <taxon>Hyphomicrobiales</taxon>
        <taxon>Nitrobacteraceae</taxon>
        <taxon>Rhodopseudomonas</taxon>
    </lineage>
</organism>
<dbReference type="CDD" id="cd06327">
    <property type="entry name" value="PBP1_SBP-like"/>
    <property type="match status" value="1"/>
</dbReference>
<gene>
    <name evidence="5" type="ordered locus">RPD_1254</name>
</gene>
<accession>Q13BP7</accession>
<evidence type="ECO:0000259" key="4">
    <source>
        <dbReference type="Pfam" id="PF13458"/>
    </source>
</evidence>
<evidence type="ECO:0000256" key="1">
    <source>
        <dbReference type="ARBA" id="ARBA00010062"/>
    </source>
</evidence>
<dbReference type="KEGG" id="rpd:RPD_1254"/>
<keyword evidence="2" id="KW-0732">Signal</keyword>
<dbReference type="PANTHER" id="PTHR30483">
    <property type="entry name" value="LEUCINE-SPECIFIC-BINDING PROTEIN"/>
    <property type="match status" value="1"/>
</dbReference>
<evidence type="ECO:0000256" key="3">
    <source>
        <dbReference type="ARBA" id="ARBA00022970"/>
    </source>
</evidence>
<dbReference type="EMBL" id="CP000283">
    <property type="protein sequence ID" value="ABE38492.1"/>
    <property type="molecule type" value="Genomic_DNA"/>
</dbReference>
<feature type="domain" description="Leucine-binding protein" evidence="4">
    <location>
        <begin position="52"/>
        <end position="390"/>
    </location>
</feature>
<reference evidence="5 6" key="1">
    <citation type="submission" date="2006-03" db="EMBL/GenBank/DDBJ databases">
        <title>Complete sequence of Rhodopseudomonas palustris BisB5.</title>
        <authorList>
            <consortium name="US DOE Joint Genome Institute"/>
            <person name="Copeland A."/>
            <person name="Lucas S."/>
            <person name="Lapidus A."/>
            <person name="Barry K."/>
            <person name="Detter J.C."/>
            <person name="Glavina del Rio T."/>
            <person name="Hammon N."/>
            <person name="Israni S."/>
            <person name="Dalin E."/>
            <person name="Tice H."/>
            <person name="Pitluck S."/>
            <person name="Chain P."/>
            <person name="Malfatti S."/>
            <person name="Shin M."/>
            <person name="Vergez L."/>
            <person name="Schmutz J."/>
            <person name="Larimer F."/>
            <person name="Land M."/>
            <person name="Hauser L."/>
            <person name="Pelletier D.A."/>
            <person name="Kyrpides N."/>
            <person name="Lykidis A."/>
            <person name="Oda Y."/>
            <person name="Harwood C.S."/>
            <person name="Richardson P."/>
        </authorList>
    </citation>
    <scope>NUCLEOTIDE SEQUENCE [LARGE SCALE GENOMIC DNA]</scope>
    <source>
        <strain evidence="5 6">BisB5</strain>
    </source>
</reference>
<keyword evidence="3" id="KW-0813">Transport</keyword>
<dbReference type="Gene3D" id="3.40.50.2300">
    <property type="match status" value="2"/>
</dbReference>
<name>Q13BP7_RHOPS</name>
<dbReference type="BioCyc" id="RPAL316057:RPD_RS06360-MONOMER"/>
<dbReference type="AlphaFoldDB" id="Q13BP7"/>
<dbReference type="STRING" id="316057.RPD_1254"/>
<keyword evidence="3" id="KW-0029">Amino-acid transport</keyword>